<evidence type="ECO:0000256" key="11">
    <source>
        <dbReference type="SAM" id="SignalP"/>
    </source>
</evidence>
<dbReference type="PANTHER" id="PTHR39730">
    <property type="entry name" value="ENDOGLUCANASE 1"/>
    <property type="match status" value="1"/>
</dbReference>
<dbReference type="InterPro" id="IPR036908">
    <property type="entry name" value="RlpA-like_sf"/>
</dbReference>
<dbReference type="Pfam" id="PF02015">
    <property type="entry name" value="Glyco_hydro_45"/>
    <property type="match status" value="1"/>
</dbReference>
<dbReference type="EC" id="3.2.1.4" evidence="3"/>
<evidence type="ECO:0000256" key="8">
    <source>
        <dbReference type="ARBA" id="ARBA00023295"/>
    </source>
</evidence>
<comment type="catalytic activity">
    <reaction evidence="1">
        <text>Endohydrolysis of (1-&gt;4)-beta-D-glucosidic linkages in cellulose, lichenin and cereal beta-D-glucans.</text>
        <dbReference type="EC" id="3.2.1.4"/>
    </reaction>
</comment>
<proteinExistence type="inferred from homology"/>
<dbReference type="GO" id="GO:0030245">
    <property type="term" value="P:cellulose catabolic process"/>
    <property type="evidence" value="ECO:0007669"/>
    <property type="project" value="UniProtKB-KW"/>
</dbReference>
<evidence type="ECO:0000313" key="14">
    <source>
        <dbReference type="Proteomes" id="UP000250140"/>
    </source>
</evidence>
<dbReference type="OrthoDB" id="10035502at2759"/>
<evidence type="ECO:0000256" key="1">
    <source>
        <dbReference type="ARBA" id="ARBA00000966"/>
    </source>
</evidence>
<dbReference type="InterPro" id="IPR035971">
    <property type="entry name" value="CBD_sf"/>
</dbReference>
<dbReference type="GO" id="GO:0030248">
    <property type="term" value="F:cellulose binding"/>
    <property type="evidence" value="ECO:0007669"/>
    <property type="project" value="InterPro"/>
</dbReference>
<comment type="similarity">
    <text evidence="2">Belongs to the glycosyl hydrolase 45 (cellulase K) family.</text>
</comment>
<evidence type="ECO:0000256" key="10">
    <source>
        <dbReference type="SAM" id="MobiDB-lite"/>
    </source>
</evidence>
<keyword evidence="7" id="KW-0119">Carbohydrate metabolism</keyword>
<dbReference type="Pfam" id="PF00734">
    <property type="entry name" value="CBM_1"/>
    <property type="match status" value="2"/>
</dbReference>
<dbReference type="Proteomes" id="UP000250140">
    <property type="component" value="Unassembled WGS sequence"/>
</dbReference>
<evidence type="ECO:0000259" key="12">
    <source>
        <dbReference type="PROSITE" id="PS51164"/>
    </source>
</evidence>
<organism evidence="13 14">
    <name type="scientific">Glonium stellatum</name>
    <dbReference type="NCBI Taxonomy" id="574774"/>
    <lineage>
        <taxon>Eukaryota</taxon>
        <taxon>Fungi</taxon>
        <taxon>Dikarya</taxon>
        <taxon>Ascomycota</taxon>
        <taxon>Pezizomycotina</taxon>
        <taxon>Dothideomycetes</taxon>
        <taxon>Pleosporomycetidae</taxon>
        <taxon>Gloniales</taxon>
        <taxon>Gloniaceae</taxon>
        <taxon>Glonium</taxon>
    </lineage>
</organism>
<accession>A0A8E2F7Z4</accession>
<feature type="chain" id="PRO_5034062667" description="cellulase" evidence="11">
    <location>
        <begin position="17"/>
        <end position="362"/>
    </location>
</feature>
<dbReference type="InterPro" id="IPR000334">
    <property type="entry name" value="Glyco_hydro_45"/>
</dbReference>
<dbReference type="SUPFAM" id="SSF50685">
    <property type="entry name" value="Barwin-like endoglucanases"/>
    <property type="match status" value="1"/>
</dbReference>
<keyword evidence="5" id="KW-0378">Hydrolase</keyword>
<dbReference type="SMART" id="SM00236">
    <property type="entry name" value="fCBD"/>
    <property type="match status" value="2"/>
</dbReference>
<dbReference type="InterPro" id="IPR052288">
    <property type="entry name" value="GH45_Enzymes"/>
</dbReference>
<evidence type="ECO:0000256" key="3">
    <source>
        <dbReference type="ARBA" id="ARBA00012601"/>
    </source>
</evidence>
<evidence type="ECO:0000256" key="5">
    <source>
        <dbReference type="ARBA" id="ARBA00022801"/>
    </source>
</evidence>
<dbReference type="AlphaFoldDB" id="A0A8E2F7Z4"/>
<evidence type="ECO:0000256" key="9">
    <source>
        <dbReference type="ARBA" id="ARBA00023326"/>
    </source>
</evidence>
<dbReference type="Gene3D" id="2.40.40.10">
    <property type="entry name" value="RlpA-like domain"/>
    <property type="match status" value="1"/>
</dbReference>
<evidence type="ECO:0000256" key="4">
    <source>
        <dbReference type="ARBA" id="ARBA00022729"/>
    </source>
</evidence>
<feature type="compositionally biased region" description="Low complexity" evidence="10">
    <location>
        <begin position="204"/>
        <end position="220"/>
    </location>
</feature>
<feature type="domain" description="CBM1" evidence="12">
    <location>
        <begin position="220"/>
        <end position="255"/>
    </location>
</feature>
<dbReference type="GO" id="GO:0008810">
    <property type="term" value="F:cellulase activity"/>
    <property type="evidence" value="ECO:0007669"/>
    <property type="project" value="UniProtKB-EC"/>
</dbReference>
<keyword evidence="6" id="KW-0136">Cellulose degradation</keyword>
<keyword evidence="8" id="KW-0326">Glycosidase</keyword>
<dbReference type="EMBL" id="KV748945">
    <property type="protein sequence ID" value="OCL12000.1"/>
    <property type="molecule type" value="Genomic_DNA"/>
</dbReference>
<feature type="region of interest" description="Disordered" evidence="10">
    <location>
        <begin position="194"/>
        <end position="222"/>
    </location>
</feature>
<feature type="signal peptide" evidence="11">
    <location>
        <begin position="1"/>
        <end position="16"/>
    </location>
</feature>
<evidence type="ECO:0000256" key="7">
    <source>
        <dbReference type="ARBA" id="ARBA00023277"/>
    </source>
</evidence>
<gene>
    <name evidence="13" type="ORF">AOQ84DRAFT_430108</name>
</gene>
<keyword evidence="4 11" id="KW-0732">Signal</keyword>
<keyword evidence="14" id="KW-1185">Reference proteome</keyword>
<dbReference type="GO" id="GO:0005576">
    <property type="term" value="C:extracellular region"/>
    <property type="evidence" value="ECO:0007669"/>
    <property type="project" value="InterPro"/>
</dbReference>
<evidence type="ECO:0000256" key="2">
    <source>
        <dbReference type="ARBA" id="ARBA00007793"/>
    </source>
</evidence>
<dbReference type="PANTHER" id="PTHR39730:SF1">
    <property type="entry name" value="ENDOGLUCANASE 1"/>
    <property type="match status" value="1"/>
</dbReference>
<protein>
    <recommendedName>
        <fullName evidence="3">cellulase</fullName>
        <ecNumber evidence="3">3.2.1.4</ecNumber>
    </recommendedName>
</protein>
<keyword evidence="9" id="KW-0624">Polysaccharide degradation</keyword>
<sequence length="362" mass="38677">MILLALLFQSAAISNAQYGTSGKAAVSSPVQTCDINDNLLINADAASRCDGGSAFIASLAYGFAAVNIAGKDESEWCCAYYRITSTTGAVTGMSMIVQAVDTGSDSGENQFELAIPGSGVGLLNACTTEWGAPKSGWGAQYGGMDYREGRDSLPDSLRGGCYWRFDWLRNADNPQVNFEKISCPIDPTDITGCRRADDPVPIQSSSPTLATSSSTPTSSSQVGLYEQCGGRTYNGPTDCKEGQCTFVDDYYYQCLLPWQTPSTSPTLSRTAIHSTSSTVTFAKPIATIAQIYEQCGGHDWTGPTRCAEDYYQCQYPNPSTPVTIIHSTIGISRRLITRTRPPSVPNSSAATSSTATVVQLYE</sequence>
<dbReference type="PROSITE" id="PS51164">
    <property type="entry name" value="CBM1_2"/>
    <property type="match status" value="1"/>
</dbReference>
<evidence type="ECO:0000313" key="13">
    <source>
        <dbReference type="EMBL" id="OCL12000.1"/>
    </source>
</evidence>
<evidence type="ECO:0000256" key="6">
    <source>
        <dbReference type="ARBA" id="ARBA00023001"/>
    </source>
</evidence>
<name>A0A8E2F7Z4_9PEZI</name>
<dbReference type="InterPro" id="IPR000254">
    <property type="entry name" value="CBD"/>
</dbReference>
<reference evidence="13 14" key="1">
    <citation type="journal article" date="2016" name="Nat. Commun.">
        <title>Ectomycorrhizal ecology is imprinted in the genome of the dominant symbiotic fungus Cenococcum geophilum.</title>
        <authorList>
            <consortium name="DOE Joint Genome Institute"/>
            <person name="Peter M."/>
            <person name="Kohler A."/>
            <person name="Ohm R.A."/>
            <person name="Kuo A."/>
            <person name="Krutzmann J."/>
            <person name="Morin E."/>
            <person name="Arend M."/>
            <person name="Barry K.W."/>
            <person name="Binder M."/>
            <person name="Choi C."/>
            <person name="Clum A."/>
            <person name="Copeland A."/>
            <person name="Grisel N."/>
            <person name="Haridas S."/>
            <person name="Kipfer T."/>
            <person name="LaButti K."/>
            <person name="Lindquist E."/>
            <person name="Lipzen A."/>
            <person name="Maire R."/>
            <person name="Meier B."/>
            <person name="Mihaltcheva S."/>
            <person name="Molinier V."/>
            <person name="Murat C."/>
            <person name="Poggeler S."/>
            <person name="Quandt C.A."/>
            <person name="Sperisen C."/>
            <person name="Tritt A."/>
            <person name="Tisserant E."/>
            <person name="Crous P.W."/>
            <person name="Henrissat B."/>
            <person name="Nehls U."/>
            <person name="Egli S."/>
            <person name="Spatafora J.W."/>
            <person name="Grigoriev I.V."/>
            <person name="Martin F.M."/>
        </authorList>
    </citation>
    <scope>NUCLEOTIDE SEQUENCE [LARGE SCALE GENOMIC DNA]</scope>
    <source>
        <strain evidence="13 14">CBS 207.34</strain>
    </source>
</reference>
<dbReference type="SUPFAM" id="SSF57180">
    <property type="entry name" value="Cellulose-binding domain"/>
    <property type="match status" value="2"/>
</dbReference>